<dbReference type="SMART" id="SM00901">
    <property type="entry name" value="FRG"/>
    <property type="match status" value="1"/>
</dbReference>
<dbReference type="RefSeq" id="WP_077496186.1">
    <property type="nucleotide sequence ID" value="NZ_CP113954.2"/>
</dbReference>
<protein>
    <submittedName>
        <fullName evidence="2">FRG domain</fullName>
    </submittedName>
</protein>
<dbReference type="AlphaFoldDB" id="A0AA94M1K4"/>
<organism evidence="2 3">
    <name type="scientific">Streptococcus gallolyticus</name>
    <dbReference type="NCBI Taxonomy" id="315405"/>
    <lineage>
        <taxon>Bacteria</taxon>
        <taxon>Bacillati</taxon>
        <taxon>Bacillota</taxon>
        <taxon>Bacilli</taxon>
        <taxon>Lactobacillales</taxon>
        <taxon>Streptococcaceae</taxon>
        <taxon>Streptococcus</taxon>
    </lineage>
</organism>
<dbReference type="InterPro" id="IPR014966">
    <property type="entry name" value="FRG-dom"/>
</dbReference>
<proteinExistence type="predicted"/>
<evidence type="ECO:0000313" key="3">
    <source>
        <dbReference type="Proteomes" id="UP000249013"/>
    </source>
</evidence>
<name>A0AA94M1K4_9STRE</name>
<dbReference type="EMBL" id="LS483409">
    <property type="protein sequence ID" value="SQG78635.1"/>
    <property type="molecule type" value="Genomic_DNA"/>
</dbReference>
<sequence length="402" mass="47222">MEKYEISSLIDFMTILKKISSSSESFFFRGESEKYKTPLLASGYRKNKFPELLKKTKKEYFREVGYSLDSDSRENFIAYCQHHGLPTELIDVTENPLVALYFACESNRDSDGIVYVIKNDTHISDPLTSKLFDKEVDIISIKEEFNIASLSFQQSGGSYIKFQNTQFYNLMYGDFFSLLILEDINDNYSHLNSKLKLCKYILKAHRKGVLETIIHHQSNILKNKDNIYELMELLDKYSEKTEIDELEKFYSEFKSLKFTKEVKIYPDKNEKDPRYDLMSELGDNTPLILLFIMAYEIRDEKFPPFPKIIYKPSITFDRLKNQQALFIYQMSTDKYSILNPSDGDSGLNVVKEVIQQIDFDYEIIIKSKNQILNELDSIGINRKFIYPDSDNIAKYIKEKYRI</sequence>
<evidence type="ECO:0000313" key="2">
    <source>
        <dbReference type="EMBL" id="SQG78635.1"/>
    </source>
</evidence>
<reference evidence="2 3" key="1">
    <citation type="submission" date="2018-06" db="EMBL/GenBank/DDBJ databases">
        <authorList>
            <consortium name="Pathogen Informatics"/>
            <person name="Doyle S."/>
        </authorList>
    </citation>
    <scope>NUCLEOTIDE SEQUENCE [LARGE SCALE GENOMIC DNA]</scope>
    <source>
        <strain evidence="2 3">NCTC13773</strain>
    </source>
</reference>
<accession>A0AA94M1K4</accession>
<gene>
    <name evidence="2" type="ORF">NCTC13773_00407</name>
</gene>
<feature type="domain" description="FRG" evidence="1">
    <location>
        <begin position="22"/>
        <end position="115"/>
    </location>
</feature>
<evidence type="ECO:0000259" key="1">
    <source>
        <dbReference type="SMART" id="SM00901"/>
    </source>
</evidence>
<dbReference type="Pfam" id="PF08867">
    <property type="entry name" value="FRG"/>
    <property type="match status" value="1"/>
</dbReference>
<dbReference type="Proteomes" id="UP000249013">
    <property type="component" value="Chromosome 1"/>
</dbReference>